<dbReference type="OrthoDB" id="677448at2"/>
<evidence type="ECO:0000313" key="2">
    <source>
        <dbReference type="Proteomes" id="UP000286701"/>
    </source>
</evidence>
<reference evidence="1 2" key="1">
    <citation type="submission" date="2019-01" db="EMBL/GenBank/DDBJ databases">
        <title>Mucilaginibacter antarcticum sp. nov., isolated from antarctic soil.</title>
        <authorList>
            <person name="Yan Y.-Q."/>
            <person name="Du Z.-J."/>
        </authorList>
    </citation>
    <scope>NUCLEOTIDE SEQUENCE [LARGE SCALE GENOMIC DNA]</scope>
    <source>
        <strain evidence="1 2">F01003</strain>
    </source>
</reference>
<evidence type="ECO:0000313" key="1">
    <source>
        <dbReference type="EMBL" id="RWY47939.1"/>
    </source>
</evidence>
<gene>
    <name evidence="1" type="ORF">EPL05_20315</name>
</gene>
<dbReference type="Proteomes" id="UP000286701">
    <property type="component" value="Unassembled WGS sequence"/>
</dbReference>
<dbReference type="RefSeq" id="WP_128535833.1">
    <property type="nucleotide sequence ID" value="NZ_SBIW01000012.1"/>
</dbReference>
<dbReference type="AlphaFoldDB" id="A0A3S3V8I0"/>
<organism evidence="1 2">
    <name type="scientific">Mucilaginibacter gilvus</name>
    <dbReference type="NCBI Taxonomy" id="2305909"/>
    <lineage>
        <taxon>Bacteria</taxon>
        <taxon>Pseudomonadati</taxon>
        <taxon>Bacteroidota</taxon>
        <taxon>Sphingobacteriia</taxon>
        <taxon>Sphingobacteriales</taxon>
        <taxon>Sphingobacteriaceae</taxon>
        <taxon>Mucilaginibacter</taxon>
    </lineage>
</organism>
<accession>A0A3S3V8I0</accession>
<protein>
    <submittedName>
        <fullName evidence="1">Uncharacterized protein</fullName>
    </submittedName>
</protein>
<name>A0A3S3V8I0_9SPHI</name>
<comment type="caution">
    <text evidence="1">The sequence shown here is derived from an EMBL/GenBank/DDBJ whole genome shotgun (WGS) entry which is preliminary data.</text>
</comment>
<dbReference type="EMBL" id="SBIW01000012">
    <property type="protein sequence ID" value="RWY47939.1"/>
    <property type="molecule type" value="Genomic_DNA"/>
</dbReference>
<sequence length="335" mass="37111">MKSDMENKEWGDDEMSLKRFTRNNPFTVPSAYFEQAGQRILSLVKLDELKSTDPANGFTVPANYFDALSANITSRTNIDVDANAEHNGFVLPANYFDALTANITSRVNIGVDAESEHNGFALPANYFDELSANITAQINIEAEDNGFAMPAGYFDELTSKIQSRINIEELAKGEEFFAVSEGYFNGMQQQITARIAVEEILEEKITGFAVPENYFEMLNRNILNKTVNKEVVIRKTIVRKLFASNTFKYATAACLALIVGTGAFLRQSGSEVVVPTVSHQKTLLHSALANVPVDEIKDYLELNVDAGDATGMIQDDKQINTKALDEDLSDYIDVN</sequence>
<proteinExistence type="predicted"/>
<keyword evidence="2" id="KW-1185">Reference proteome</keyword>